<dbReference type="EMBL" id="CADEAL010000093">
    <property type="protein sequence ID" value="CAB1414237.1"/>
    <property type="molecule type" value="Genomic_DNA"/>
</dbReference>
<sequence>MRWETAPNWSGLSLLVVRRCYLPLSHMDGRGKPTDIFSEEGGGMEYRKRRKWWSGGGDVENQGLLPFLGVKPLGVEGESEVDAVSGCFKKAQLYHVRGVGRVRVFCNKKQCGRMTYFCHCPVLRDALQQFKFRGTLASL</sequence>
<organism evidence="1 2">
    <name type="scientific">Pleuronectes platessa</name>
    <name type="common">European plaice</name>
    <dbReference type="NCBI Taxonomy" id="8262"/>
    <lineage>
        <taxon>Eukaryota</taxon>
        <taxon>Metazoa</taxon>
        <taxon>Chordata</taxon>
        <taxon>Craniata</taxon>
        <taxon>Vertebrata</taxon>
        <taxon>Euteleostomi</taxon>
        <taxon>Actinopterygii</taxon>
        <taxon>Neopterygii</taxon>
        <taxon>Teleostei</taxon>
        <taxon>Neoteleostei</taxon>
        <taxon>Acanthomorphata</taxon>
        <taxon>Carangaria</taxon>
        <taxon>Pleuronectiformes</taxon>
        <taxon>Pleuronectoidei</taxon>
        <taxon>Pleuronectidae</taxon>
        <taxon>Pleuronectes</taxon>
    </lineage>
</organism>
<name>A0A9N7TJT7_PLEPL</name>
<evidence type="ECO:0000313" key="1">
    <source>
        <dbReference type="EMBL" id="CAB1414237.1"/>
    </source>
</evidence>
<evidence type="ECO:0000313" key="2">
    <source>
        <dbReference type="Proteomes" id="UP001153269"/>
    </source>
</evidence>
<keyword evidence="2" id="KW-1185">Reference proteome</keyword>
<protein>
    <submittedName>
        <fullName evidence="1">Uncharacterized protein</fullName>
    </submittedName>
</protein>
<comment type="caution">
    <text evidence="1">The sequence shown here is derived from an EMBL/GenBank/DDBJ whole genome shotgun (WGS) entry which is preliminary data.</text>
</comment>
<dbReference type="Proteomes" id="UP001153269">
    <property type="component" value="Unassembled WGS sequence"/>
</dbReference>
<accession>A0A9N7TJT7</accession>
<gene>
    <name evidence="1" type="ORF">PLEPLA_LOCUS1944</name>
</gene>
<dbReference type="AlphaFoldDB" id="A0A9N7TJT7"/>
<proteinExistence type="predicted"/>
<reference evidence="1" key="1">
    <citation type="submission" date="2020-03" db="EMBL/GenBank/DDBJ databases">
        <authorList>
            <person name="Weist P."/>
        </authorList>
    </citation>
    <scope>NUCLEOTIDE SEQUENCE</scope>
</reference>